<dbReference type="Pfam" id="PF07527">
    <property type="entry name" value="Hairy_orange"/>
    <property type="match status" value="1"/>
</dbReference>
<dbReference type="InterPro" id="IPR003650">
    <property type="entry name" value="Orange_dom"/>
</dbReference>
<evidence type="ECO:0000259" key="8">
    <source>
        <dbReference type="PROSITE" id="PS51054"/>
    </source>
</evidence>
<feature type="domain" description="Orange" evidence="8">
    <location>
        <begin position="99"/>
        <end position="132"/>
    </location>
</feature>
<dbReference type="GO" id="GO:0003677">
    <property type="term" value="F:DNA binding"/>
    <property type="evidence" value="ECO:0007669"/>
    <property type="project" value="UniProtKB-KW"/>
</dbReference>
<evidence type="ECO:0000256" key="1">
    <source>
        <dbReference type="ARBA" id="ARBA00004123"/>
    </source>
</evidence>
<evidence type="ECO:0000313" key="10">
    <source>
        <dbReference type="Proteomes" id="UP000735302"/>
    </source>
</evidence>
<accession>A0AAV3ZDH5</accession>
<dbReference type="InterPro" id="IPR011598">
    <property type="entry name" value="bHLH_dom"/>
</dbReference>
<dbReference type="PROSITE" id="PS50888">
    <property type="entry name" value="BHLH"/>
    <property type="match status" value="1"/>
</dbReference>
<dbReference type="GO" id="GO:0046983">
    <property type="term" value="F:protein dimerization activity"/>
    <property type="evidence" value="ECO:0007669"/>
    <property type="project" value="InterPro"/>
</dbReference>
<feature type="region of interest" description="Disordered" evidence="6">
    <location>
        <begin position="375"/>
        <end position="431"/>
    </location>
</feature>
<comment type="caution">
    <text evidence="9">The sequence shown here is derived from an EMBL/GenBank/DDBJ whole genome shotgun (WGS) entry which is preliminary data.</text>
</comment>
<keyword evidence="5" id="KW-0539">Nucleus</keyword>
<sequence>MANSTVSSPIRPGASLRKTNKPLMEKRRRARINDSLTQLKSLVITGTKKDSSQFNKLEKADILELTVKHLRNLQTHQQQQQQQQQQRLVGSETVMAPRYQDGFVECANEVIRYLGQAQGFSDDTKCRVINHLASCIQLANNKAKTVAAQPPVNMNICQNNNASAAVLGGGLAATSAVSAQGQIIQIVNGPPPAATGKSQNVHILPSPSTAALSNSTINIAVPINKTTSCTSSLSAQQIQTPHYAQPLSIQIPPAFSPVLIGKADKGSTSMIQKLQQHHQPMDIAPRPVKVETSPARSIPAVAFLASKSLKQPKESTILPVTPGSTPRPQQSKLSPLTIPTSTANKQQRDTPITHVHKIHGFYSSADDFIPSRPRTFSMASSSSSSSTENELSSPLNLSQSPTSYSFESRRLSNNRSGESAPKPRHFMDKNGNNNNFSCNNMGPINDQENVMHSFGSTDKNMYSSEGCSPPHVLYSVMVNNCNTSPETPSLKFMSMMMEEVRTCTRNHGHRSRSTSPASSVGEDRLWRPW</sequence>
<evidence type="ECO:0000313" key="9">
    <source>
        <dbReference type="EMBL" id="GFN92571.1"/>
    </source>
</evidence>
<comment type="subcellular location">
    <subcellularLocation>
        <location evidence="1">Nucleus</location>
    </subcellularLocation>
</comment>
<evidence type="ECO:0000256" key="3">
    <source>
        <dbReference type="ARBA" id="ARBA00023125"/>
    </source>
</evidence>
<keyword evidence="4" id="KW-0804">Transcription</keyword>
<evidence type="ECO:0000256" key="5">
    <source>
        <dbReference type="ARBA" id="ARBA00023242"/>
    </source>
</evidence>
<dbReference type="EMBL" id="BLXT01002256">
    <property type="protein sequence ID" value="GFN92571.1"/>
    <property type="molecule type" value="Genomic_DNA"/>
</dbReference>
<dbReference type="FunFam" id="4.10.280.10:FF:000009">
    <property type="entry name" value="Transcription factor HES-1"/>
    <property type="match status" value="1"/>
</dbReference>
<dbReference type="SUPFAM" id="SSF158457">
    <property type="entry name" value="Orange domain-like"/>
    <property type="match status" value="1"/>
</dbReference>
<evidence type="ECO:0000256" key="6">
    <source>
        <dbReference type="SAM" id="MobiDB-lite"/>
    </source>
</evidence>
<dbReference type="Gene3D" id="4.10.280.10">
    <property type="entry name" value="Helix-loop-helix DNA-binding domain"/>
    <property type="match status" value="1"/>
</dbReference>
<feature type="region of interest" description="Disordered" evidence="6">
    <location>
        <begin position="314"/>
        <end position="352"/>
    </location>
</feature>
<dbReference type="AlphaFoldDB" id="A0AAV3ZDH5"/>
<organism evidence="9 10">
    <name type="scientific">Plakobranchus ocellatus</name>
    <dbReference type="NCBI Taxonomy" id="259542"/>
    <lineage>
        <taxon>Eukaryota</taxon>
        <taxon>Metazoa</taxon>
        <taxon>Spiralia</taxon>
        <taxon>Lophotrochozoa</taxon>
        <taxon>Mollusca</taxon>
        <taxon>Gastropoda</taxon>
        <taxon>Heterobranchia</taxon>
        <taxon>Euthyneura</taxon>
        <taxon>Panpulmonata</taxon>
        <taxon>Sacoglossa</taxon>
        <taxon>Placobranchoidea</taxon>
        <taxon>Plakobranchidae</taxon>
        <taxon>Plakobranchus</taxon>
    </lineage>
</organism>
<dbReference type="PANTHER" id="PTHR10985">
    <property type="entry name" value="BASIC HELIX-LOOP-HELIX TRANSCRIPTION FACTOR, HES-RELATED"/>
    <property type="match status" value="1"/>
</dbReference>
<evidence type="ECO:0000256" key="4">
    <source>
        <dbReference type="ARBA" id="ARBA00023163"/>
    </source>
</evidence>
<dbReference type="SMART" id="SM00511">
    <property type="entry name" value="ORANGE"/>
    <property type="match status" value="1"/>
</dbReference>
<dbReference type="SUPFAM" id="SSF47459">
    <property type="entry name" value="HLH, helix-loop-helix DNA-binding domain"/>
    <property type="match status" value="1"/>
</dbReference>
<dbReference type="InterPro" id="IPR036638">
    <property type="entry name" value="HLH_DNA-bd_sf"/>
</dbReference>
<dbReference type="Gene3D" id="6.10.250.980">
    <property type="match status" value="1"/>
</dbReference>
<keyword evidence="3" id="KW-0238">DNA-binding</keyword>
<dbReference type="Pfam" id="PF00010">
    <property type="entry name" value="HLH"/>
    <property type="match status" value="1"/>
</dbReference>
<keyword evidence="2" id="KW-0805">Transcription regulation</keyword>
<reference evidence="9 10" key="1">
    <citation type="journal article" date="2021" name="Elife">
        <title>Chloroplast acquisition without the gene transfer in kleptoplastic sea slugs, Plakobranchus ocellatus.</title>
        <authorList>
            <person name="Maeda T."/>
            <person name="Takahashi S."/>
            <person name="Yoshida T."/>
            <person name="Shimamura S."/>
            <person name="Takaki Y."/>
            <person name="Nagai Y."/>
            <person name="Toyoda A."/>
            <person name="Suzuki Y."/>
            <person name="Arimoto A."/>
            <person name="Ishii H."/>
            <person name="Satoh N."/>
            <person name="Nishiyama T."/>
            <person name="Hasebe M."/>
            <person name="Maruyama T."/>
            <person name="Minagawa J."/>
            <person name="Obokata J."/>
            <person name="Shigenobu S."/>
        </authorList>
    </citation>
    <scope>NUCLEOTIDE SEQUENCE [LARGE SCALE GENOMIC DNA]</scope>
</reference>
<dbReference type="SMART" id="SM00353">
    <property type="entry name" value="HLH"/>
    <property type="match status" value="1"/>
</dbReference>
<dbReference type="InterPro" id="IPR050370">
    <property type="entry name" value="HES_HEY"/>
</dbReference>
<feature type="compositionally biased region" description="Low complexity" evidence="6">
    <location>
        <begin position="380"/>
        <end position="403"/>
    </location>
</feature>
<feature type="region of interest" description="Disordered" evidence="6">
    <location>
        <begin position="1"/>
        <end position="24"/>
    </location>
</feature>
<dbReference type="CDD" id="cd11459">
    <property type="entry name" value="bHLH-O_HES1_4"/>
    <property type="match status" value="1"/>
</dbReference>
<evidence type="ECO:0000256" key="2">
    <source>
        <dbReference type="ARBA" id="ARBA00023015"/>
    </source>
</evidence>
<evidence type="ECO:0000259" key="7">
    <source>
        <dbReference type="PROSITE" id="PS50888"/>
    </source>
</evidence>
<proteinExistence type="predicted"/>
<feature type="region of interest" description="Disordered" evidence="6">
    <location>
        <begin position="504"/>
        <end position="529"/>
    </location>
</feature>
<name>A0AAV3ZDH5_9GAST</name>
<keyword evidence="10" id="KW-1185">Reference proteome</keyword>
<dbReference type="PROSITE" id="PS51054">
    <property type="entry name" value="ORANGE"/>
    <property type="match status" value="1"/>
</dbReference>
<dbReference type="Proteomes" id="UP000735302">
    <property type="component" value="Unassembled WGS sequence"/>
</dbReference>
<feature type="domain" description="BHLH" evidence="7">
    <location>
        <begin position="16"/>
        <end position="73"/>
    </location>
</feature>
<gene>
    <name evidence="9" type="ORF">PoB_001907700</name>
</gene>
<feature type="compositionally biased region" description="Polar residues" evidence="6">
    <location>
        <begin position="322"/>
        <end position="345"/>
    </location>
</feature>
<dbReference type="GO" id="GO:0005634">
    <property type="term" value="C:nucleus"/>
    <property type="evidence" value="ECO:0007669"/>
    <property type="project" value="UniProtKB-SubCell"/>
</dbReference>
<dbReference type="GO" id="GO:0006355">
    <property type="term" value="P:regulation of DNA-templated transcription"/>
    <property type="evidence" value="ECO:0007669"/>
    <property type="project" value="InterPro"/>
</dbReference>
<protein>
    <submittedName>
        <fullName evidence="9">Transcription factor hes-1</fullName>
    </submittedName>
</protein>